<dbReference type="Pfam" id="PF00069">
    <property type="entry name" value="Pkinase"/>
    <property type="match status" value="1"/>
</dbReference>
<proteinExistence type="predicted"/>
<dbReference type="AlphaFoldDB" id="A0A545UUT5"/>
<feature type="domain" description="Protein kinase" evidence="1">
    <location>
        <begin position="16"/>
        <end position="307"/>
    </location>
</feature>
<dbReference type="STRING" id="43265.A0A545UUT5"/>
<dbReference type="InterPro" id="IPR011009">
    <property type="entry name" value="Kinase-like_dom_sf"/>
</dbReference>
<keyword evidence="3" id="KW-1185">Reference proteome</keyword>
<dbReference type="InterPro" id="IPR051681">
    <property type="entry name" value="Ser/Thr_Kinases-Pseudokinases"/>
</dbReference>
<dbReference type="SUPFAM" id="SSF56112">
    <property type="entry name" value="Protein kinase-like (PK-like)"/>
    <property type="match status" value="1"/>
</dbReference>
<keyword evidence="2" id="KW-0418">Kinase</keyword>
<dbReference type="OrthoDB" id="4865382at2759"/>
<dbReference type="PANTHER" id="PTHR44329">
    <property type="entry name" value="SERINE/THREONINE-PROTEIN KINASE TNNI3K-RELATED"/>
    <property type="match status" value="1"/>
</dbReference>
<evidence type="ECO:0000313" key="3">
    <source>
        <dbReference type="Proteomes" id="UP000315783"/>
    </source>
</evidence>
<dbReference type="EMBL" id="SPUK01000012">
    <property type="protein sequence ID" value="TQV93233.1"/>
    <property type="molecule type" value="Genomic_DNA"/>
</dbReference>
<dbReference type="InterPro" id="IPR008271">
    <property type="entry name" value="Ser/Thr_kinase_AS"/>
</dbReference>
<protein>
    <submittedName>
        <fullName evidence="2">Protein kinase</fullName>
    </submittedName>
</protein>
<dbReference type="Proteomes" id="UP000315783">
    <property type="component" value="Unassembled WGS sequence"/>
</dbReference>
<dbReference type="CDD" id="cd00180">
    <property type="entry name" value="PKc"/>
    <property type="match status" value="1"/>
</dbReference>
<evidence type="ECO:0000259" key="1">
    <source>
        <dbReference type="PROSITE" id="PS50011"/>
    </source>
</evidence>
<dbReference type="PANTHER" id="PTHR44329:SF214">
    <property type="entry name" value="PROTEIN KINASE DOMAIN-CONTAINING PROTEIN"/>
    <property type="match status" value="1"/>
</dbReference>
<sequence length="342" mass="38535">MATARALQHTPTTAGTQGLLLIKYGATGGSMIADAKFDAPKYRGTLDRGAADVASASIIVKKCHRDTIVEVLPPGDRVKKSPQPQECTSESKRQARQLMREVKVYGRLPSHKRLLTMISYSDDGPNSYIIFEHLSRGTLEAYLASTAHVTPEQQLTWCIEATEGVAFLHDFGIIHGDIKPQNMLLDSDMSIRIIDFAGSSVDGLKPLCLESTRYFLPRPMDSDMPCNTLTDLFALGSSLYHIMQRAPPYSNRQDDEVVRLYTRQSFPELRDVACGGVINSCWRQELPSANTVLALLHAQHRPVHVFSSLFSFGFRFLLILRSWYRWGVARPRLFRKTWFEKQ</sequence>
<comment type="caution">
    <text evidence="2">The sequence shown here is derived from an EMBL/GenBank/DDBJ whole genome shotgun (WGS) entry which is preliminary data.</text>
</comment>
<reference evidence="2 3" key="1">
    <citation type="journal article" date="2019" name="Appl. Microbiol. Biotechnol.">
        <title>Genome sequence of Isaria javanica and comparative genome analysis insights into family S53 peptidase evolution in fungal entomopathogens.</title>
        <authorList>
            <person name="Lin R."/>
            <person name="Zhang X."/>
            <person name="Xin B."/>
            <person name="Zou M."/>
            <person name="Gao Y."/>
            <person name="Qin F."/>
            <person name="Hu Q."/>
            <person name="Xie B."/>
            <person name="Cheng X."/>
        </authorList>
    </citation>
    <scope>NUCLEOTIDE SEQUENCE [LARGE SCALE GENOMIC DNA]</scope>
    <source>
        <strain evidence="2 3">IJ1G</strain>
    </source>
</reference>
<evidence type="ECO:0000313" key="2">
    <source>
        <dbReference type="EMBL" id="TQV93233.1"/>
    </source>
</evidence>
<name>A0A545UUT5_9HYPO</name>
<dbReference type="GO" id="GO:0004674">
    <property type="term" value="F:protein serine/threonine kinase activity"/>
    <property type="evidence" value="ECO:0007669"/>
    <property type="project" value="TreeGrafter"/>
</dbReference>
<dbReference type="SMART" id="SM00220">
    <property type="entry name" value="S_TKc"/>
    <property type="match status" value="1"/>
</dbReference>
<dbReference type="PROSITE" id="PS50011">
    <property type="entry name" value="PROTEIN_KINASE_DOM"/>
    <property type="match status" value="1"/>
</dbReference>
<dbReference type="GO" id="GO:0005524">
    <property type="term" value="F:ATP binding"/>
    <property type="evidence" value="ECO:0007669"/>
    <property type="project" value="InterPro"/>
</dbReference>
<accession>A0A545UUT5</accession>
<dbReference type="Gene3D" id="1.10.510.10">
    <property type="entry name" value="Transferase(Phosphotransferase) domain 1"/>
    <property type="match status" value="1"/>
</dbReference>
<keyword evidence="2" id="KW-0808">Transferase</keyword>
<organism evidence="2 3">
    <name type="scientific">Cordyceps javanica</name>
    <dbReference type="NCBI Taxonomy" id="43265"/>
    <lineage>
        <taxon>Eukaryota</taxon>
        <taxon>Fungi</taxon>
        <taxon>Dikarya</taxon>
        <taxon>Ascomycota</taxon>
        <taxon>Pezizomycotina</taxon>
        <taxon>Sordariomycetes</taxon>
        <taxon>Hypocreomycetidae</taxon>
        <taxon>Hypocreales</taxon>
        <taxon>Cordycipitaceae</taxon>
        <taxon>Cordyceps</taxon>
    </lineage>
</organism>
<gene>
    <name evidence="2" type="ORF">IF1G_07811</name>
</gene>
<dbReference type="InterPro" id="IPR000719">
    <property type="entry name" value="Prot_kinase_dom"/>
</dbReference>
<dbReference type="PROSITE" id="PS00108">
    <property type="entry name" value="PROTEIN_KINASE_ST"/>
    <property type="match status" value="1"/>
</dbReference>